<dbReference type="InterPro" id="IPR014001">
    <property type="entry name" value="Helicase_ATP-bd"/>
</dbReference>
<dbReference type="NCBIfam" id="TIGR01596">
    <property type="entry name" value="cas3_HD"/>
    <property type="match status" value="1"/>
</dbReference>
<dbReference type="InterPro" id="IPR006483">
    <property type="entry name" value="CRISPR-assoc_Cas3_HD"/>
</dbReference>
<dbReference type="InterPro" id="IPR006474">
    <property type="entry name" value="Helicase_Cas3_CRISPR-ass_core"/>
</dbReference>
<dbReference type="Pfam" id="PF04851">
    <property type="entry name" value="ResIII"/>
    <property type="match status" value="1"/>
</dbReference>
<evidence type="ECO:0000256" key="7">
    <source>
        <dbReference type="ARBA" id="ARBA00022806"/>
    </source>
</evidence>
<dbReference type="PROSITE" id="PS51192">
    <property type="entry name" value="HELICASE_ATP_BIND_1"/>
    <property type="match status" value="1"/>
</dbReference>
<evidence type="ECO:0000256" key="2">
    <source>
        <dbReference type="ARBA" id="ARBA00009046"/>
    </source>
</evidence>
<dbReference type="GO" id="GO:0003677">
    <property type="term" value="F:DNA binding"/>
    <property type="evidence" value="ECO:0007669"/>
    <property type="project" value="InterPro"/>
</dbReference>
<dbReference type="InterPro" id="IPR027417">
    <property type="entry name" value="P-loop_NTPase"/>
</dbReference>
<keyword evidence="6 12" id="KW-0378">Hydrolase</keyword>
<dbReference type="SUPFAM" id="SSF52540">
    <property type="entry name" value="P-loop containing nucleoside triphosphate hydrolases"/>
    <property type="match status" value="1"/>
</dbReference>
<dbReference type="EMBL" id="LNJB01000009">
    <property type="protein sequence ID" value="KYC54668.1"/>
    <property type="molecule type" value="Genomic_DNA"/>
</dbReference>
<keyword evidence="7 12" id="KW-0347">Helicase</keyword>
<gene>
    <name evidence="12" type="primary">cas3</name>
    <name evidence="12" type="ORF">AN188_00832</name>
</gene>
<evidence type="ECO:0000256" key="9">
    <source>
        <dbReference type="ARBA" id="ARBA00023118"/>
    </source>
</evidence>
<sequence>MEQRLSQFKLYSHPHKLLISHLKEVGTLSRNTFLEKRLNIEEYIDIDVLSKIVYLIGATHDIGKASTYFQEYLTEKDPIKKRQLKSRNETRHGLLSSIYTYHITKTYLEQISKDKEDYYSLLPIISFFVVKRHHGNLANSLKEINEIHEILHDQKLTSIITSQINSMDESEIQNTLDEMFGCNVASFSDFKKNYLKIIKDIDREFMKLLKIQKRKLIFYYFITLLLYSILIDSDKSDAIGASTLIREDISPEIVDNYKKNRFDKNPNLVDSIRTEIYAKVNKNIENLDLENKIYLLNVPTGTGKTITSFSFAIKLKNKIQSEKGWNPRIIYSLPYLSIIDQNYSVIEDIISTEYDIITSNILLKHHHLSELVYKTIEEEYESDLSLFLIEGWNSEIIITSFIQLFHGIISNRNRSLRKFHNIINSIVILDEIQTIPHKYWKLINESLNFISKYYNTYFIIVTATAPLIFDTDRNEIKNLLDNHMKYYDQLNRTRLNLNLEKEVNFEEFKNIVLNDILTRKEKSFLIVLNTISSSKEMFNFLKESTNNDLNEYYYLSSNIIPIDRLNRIRKIKSSNKRKIIVSTQVIEAGVDIDIDIIYRDLAPLDSINQIAGRCNRNFLLSVQGEVNIYLLKDDNNNRKYYSYIYEGFLINKTLEVLKGKEFVEEKDFLKLINKYFLLVKELSSDQISRDILESLYKLEFHETGNFKLIEEDYEKIDIFIEINENAKIIWEKFLEVLDIKDPIIKKKMFLDIKKSFYDYIISIPKNKANDVLFSERIGYVPLNMINNKYNIETGYIPKDSPLII</sequence>
<dbReference type="GO" id="GO:0016787">
    <property type="term" value="F:hydrolase activity"/>
    <property type="evidence" value="ECO:0007669"/>
    <property type="project" value="UniProtKB-KW"/>
</dbReference>
<dbReference type="NCBIfam" id="TIGR01587">
    <property type="entry name" value="cas3_core"/>
    <property type="match status" value="1"/>
</dbReference>
<comment type="caution">
    <text evidence="12">The sequence shown here is derived from an EMBL/GenBank/DDBJ whole genome shotgun (WGS) entry which is preliminary data.</text>
</comment>
<dbReference type="InterPro" id="IPR038257">
    <property type="entry name" value="CRISPR-assoc_Cas3_HD_sf"/>
</dbReference>
<feature type="domain" description="Helicase ATP-binding" evidence="10">
    <location>
        <begin position="285"/>
        <end position="483"/>
    </location>
</feature>
<evidence type="ECO:0000259" key="10">
    <source>
        <dbReference type="PROSITE" id="PS51192"/>
    </source>
</evidence>
<dbReference type="Pfam" id="PF18019">
    <property type="entry name" value="Cas3_HD"/>
    <property type="match status" value="1"/>
</dbReference>
<dbReference type="PROSITE" id="PS51643">
    <property type="entry name" value="HD_CAS3"/>
    <property type="match status" value="1"/>
</dbReference>
<evidence type="ECO:0000256" key="5">
    <source>
        <dbReference type="ARBA" id="ARBA00022741"/>
    </source>
</evidence>
<evidence type="ECO:0000259" key="11">
    <source>
        <dbReference type="PROSITE" id="PS51643"/>
    </source>
</evidence>
<dbReference type="CDD" id="cd09641">
    <property type="entry name" value="Cas3''_I"/>
    <property type="match status" value="1"/>
</dbReference>
<dbReference type="GO" id="GO:0051607">
    <property type="term" value="P:defense response to virus"/>
    <property type="evidence" value="ECO:0007669"/>
    <property type="project" value="UniProtKB-KW"/>
</dbReference>
<dbReference type="GO" id="GO:0004386">
    <property type="term" value="F:helicase activity"/>
    <property type="evidence" value="ECO:0007669"/>
    <property type="project" value="UniProtKB-KW"/>
</dbReference>
<dbReference type="GO" id="GO:0046872">
    <property type="term" value="F:metal ion binding"/>
    <property type="evidence" value="ECO:0007669"/>
    <property type="project" value="UniProtKB-KW"/>
</dbReference>
<keyword evidence="4" id="KW-0479">Metal-binding</keyword>
<keyword evidence="8" id="KW-0067">ATP-binding</keyword>
<dbReference type="InterPro" id="IPR054712">
    <property type="entry name" value="Cas3-like_dom"/>
</dbReference>
<comment type="similarity">
    <text evidence="2">In the central section; belongs to the CRISPR-associated helicase Cas3 family.</text>
</comment>
<keyword evidence="5" id="KW-0547">Nucleotide-binding</keyword>
<keyword evidence="3" id="KW-0540">Nuclease</keyword>
<dbReference type="Pfam" id="PF22590">
    <property type="entry name" value="Cas3-like_C_2"/>
    <property type="match status" value="1"/>
</dbReference>
<evidence type="ECO:0000256" key="4">
    <source>
        <dbReference type="ARBA" id="ARBA00022723"/>
    </source>
</evidence>
<organism evidence="12 13">
    <name type="scientific">Candidatus Methanofastidiosum methylothiophilum</name>
    <dbReference type="NCBI Taxonomy" id="1705564"/>
    <lineage>
        <taxon>Archaea</taxon>
        <taxon>Methanobacteriati</taxon>
        <taxon>Methanobacteriota</taxon>
        <taxon>Stenosarchaea group</taxon>
        <taxon>Candidatus Methanofastidiosia</taxon>
        <taxon>Candidatus Methanofastidiosales</taxon>
        <taxon>Candidatus Methanofastidiosaceae</taxon>
        <taxon>Candidatus Methanofastidiosum</taxon>
    </lineage>
</organism>
<name>A0A150JC64_9EURY</name>
<dbReference type="GO" id="GO:0005524">
    <property type="term" value="F:ATP binding"/>
    <property type="evidence" value="ECO:0007669"/>
    <property type="project" value="UniProtKB-KW"/>
</dbReference>
<dbReference type="CDD" id="cd17930">
    <property type="entry name" value="DEXHc_cas3"/>
    <property type="match status" value="1"/>
</dbReference>
<proteinExistence type="inferred from homology"/>
<accession>A0A150JC64</accession>
<dbReference type="EC" id="3.1.-.-" evidence="12"/>
<comment type="similarity">
    <text evidence="1">In the N-terminal section; belongs to the CRISPR-associated nuclease Cas3-HD family.</text>
</comment>
<evidence type="ECO:0000313" key="12">
    <source>
        <dbReference type="EMBL" id="KYC54668.1"/>
    </source>
</evidence>
<reference evidence="12 13" key="1">
    <citation type="journal article" date="2016" name="ISME J.">
        <title>Chasing the elusive Euryarchaeota class WSA2: genomes reveal a uniquely fastidious methyl-reducing methanogen.</title>
        <authorList>
            <person name="Nobu M.K."/>
            <person name="Narihiro T."/>
            <person name="Kuroda K."/>
            <person name="Mei R."/>
            <person name="Liu W.T."/>
        </authorList>
    </citation>
    <scope>NUCLEOTIDE SEQUENCE [LARGE SCALE GENOMIC DNA]</scope>
    <source>
        <strain evidence="12">ADurb1013_Bin02101</strain>
    </source>
</reference>
<dbReference type="GO" id="GO:0004518">
    <property type="term" value="F:nuclease activity"/>
    <property type="evidence" value="ECO:0007669"/>
    <property type="project" value="UniProtKB-KW"/>
</dbReference>
<evidence type="ECO:0000256" key="3">
    <source>
        <dbReference type="ARBA" id="ARBA00022722"/>
    </source>
</evidence>
<feature type="domain" description="HD Cas3-type" evidence="11">
    <location>
        <begin position="11"/>
        <end position="236"/>
    </location>
</feature>
<keyword evidence="9" id="KW-0051">Antiviral defense</keyword>
<evidence type="ECO:0000256" key="6">
    <source>
        <dbReference type="ARBA" id="ARBA00022801"/>
    </source>
</evidence>
<dbReference type="GO" id="GO:0140097">
    <property type="term" value="F:catalytic activity, acting on DNA"/>
    <property type="evidence" value="ECO:0007669"/>
    <property type="project" value="UniProtKB-ARBA"/>
</dbReference>
<dbReference type="AlphaFoldDB" id="A0A150JC64"/>
<dbReference type="Proteomes" id="UP000092420">
    <property type="component" value="Unassembled WGS sequence"/>
</dbReference>
<evidence type="ECO:0000256" key="1">
    <source>
        <dbReference type="ARBA" id="ARBA00006847"/>
    </source>
</evidence>
<protein>
    <submittedName>
        <fullName evidence="12">CRISPR-associated nuclease/helicase Cas3</fullName>
        <ecNumber evidence="12">3.1.-.-</ecNumber>
    </submittedName>
</protein>
<dbReference type="InterPro" id="IPR006935">
    <property type="entry name" value="Helicase/UvrB_N"/>
</dbReference>
<evidence type="ECO:0000256" key="8">
    <source>
        <dbReference type="ARBA" id="ARBA00022840"/>
    </source>
</evidence>
<dbReference type="Gene3D" id="3.40.50.300">
    <property type="entry name" value="P-loop containing nucleotide triphosphate hydrolases"/>
    <property type="match status" value="2"/>
</dbReference>
<dbReference type="Gene3D" id="1.10.3210.30">
    <property type="match status" value="1"/>
</dbReference>
<evidence type="ECO:0000313" key="13">
    <source>
        <dbReference type="Proteomes" id="UP000092420"/>
    </source>
</evidence>
<dbReference type="PATRIC" id="fig|1706433.3.peg.832"/>